<gene>
    <name evidence="2" type="ORF">IHE44_0013945</name>
    <name evidence="1" type="ORF">IHE44_014592</name>
</gene>
<keyword evidence="3" id="KW-1185">Reference proteome</keyword>
<comment type="caution">
    <text evidence="1">The sequence shown here is derived from an EMBL/GenBank/DDBJ whole genome shotgun (WGS) entry which is preliminary data.</text>
</comment>
<dbReference type="AlphaFoldDB" id="A0A835NZJ7"/>
<evidence type="ECO:0000313" key="3">
    <source>
        <dbReference type="Proteomes" id="UP000618051"/>
    </source>
</evidence>
<name>A0A835NZJ7_9PASS</name>
<dbReference type="EMBL" id="JADDUC020000007">
    <property type="protein sequence ID" value="KAI1237855.1"/>
    <property type="molecule type" value="Genomic_DNA"/>
</dbReference>
<organism evidence="1">
    <name type="scientific">Lamprotornis superbus</name>
    <dbReference type="NCBI Taxonomy" id="245042"/>
    <lineage>
        <taxon>Eukaryota</taxon>
        <taxon>Metazoa</taxon>
        <taxon>Chordata</taxon>
        <taxon>Craniata</taxon>
        <taxon>Vertebrata</taxon>
        <taxon>Euteleostomi</taxon>
        <taxon>Archelosauria</taxon>
        <taxon>Archosauria</taxon>
        <taxon>Dinosauria</taxon>
        <taxon>Saurischia</taxon>
        <taxon>Theropoda</taxon>
        <taxon>Coelurosauria</taxon>
        <taxon>Aves</taxon>
        <taxon>Neognathae</taxon>
        <taxon>Neoaves</taxon>
        <taxon>Telluraves</taxon>
        <taxon>Australaves</taxon>
        <taxon>Passeriformes</taxon>
        <taxon>Sturnidae</taxon>
        <taxon>Lamprotornis</taxon>
    </lineage>
</organism>
<evidence type="ECO:0000313" key="2">
    <source>
        <dbReference type="EMBL" id="KAI1237855.1"/>
    </source>
</evidence>
<reference evidence="2 3" key="2">
    <citation type="journal article" date="2021" name="J. Hered.">
        <title>Feather Gene Expression Elucidates the Developmental Basis of Plumage Iridescence in African Starlings.</title>
        <authorList>
            <person name="Rubenstein D.R."/>
            <person name="Corvelo A."/>
            <person name="MacManes M.D."/>
            <person name="Maia R."/>
            <person name="Narzisi G."/>
            <person name="Rousaki A."/>
            <person name="Vandenabeele P."/>
            <person name="Shawkey M.D."/>
            <person name="Solomon J."/>
        </authorList>
    </citation>
    <scope>NUCLEOTIDE SEQUENCE [LARGE SCALE GENOMIC DNA]</scope>
    <source>
        <strain evidence="2">SS15</strain>
    </source>
</reference>
<sequence>MCKGYQSSETFVKTCTKLHPGYQLHGCDGVRDQRERVVQSPMLEPACHARGGQVHSSLLSSWGGYPNPARHLSPHPRSATWADLALLPCSGVSRTLETITIHLMLKPLLDITRLLKSRLLWQNIWKMTSRRLKPDVHTATEEEDVPSHIFNLLCVMDI</sequence>
<dbReference type="EMBL" id="JADDUC010000010">
    <property type="protein sequence ID" value="KAG0130532.1"/>
    <property type="molecule type" value="Genomic_DNA"/>
</dbReference>
<protein>
    <submittedName>
        <fullName evidence="1">Uncharacterized protein</fullName>
    </submittedName>
</protein>
<dbReference type="Proteomes" id="UP000618051">
    <property type="component" value="Unassembled WGS sequence"/>
</dbReference>
<reference evidence="1" key="1">
    <citation type="submission" date="2020-10" db="EMBL/GenBank/DDBJ databases">
        <title>Feather gene expression reveals the developmental basis of iridescence in African starlings.</title>
        <authorList>
            <person name="Rubenstein D.R."/>
        </authorList>
    </citation>
    <scope>NUCLEOTIDE SEQUENCE</scope>
    <source>
        <strain evidence="1">SS15</strain>
        <tissue evidence="1">Liver</tissue>
    </source>
</reference>
<reference evidence="2" key="3">
    <citation type="submission" date="2022-01" db="EMBL/GenBank/DDBJ databases">
        <authorList>
            <person name="Rubenstein D.R."/>
        </authorList>
    </citation>
    <scope>NUCLEOTIDE SEQUENCE</scope>
    <source>
        <strain evidence="2">SS15</strain>
        <tissue evidence="2">Liver</tissue>
    </source>
</reference>
<accession>A0A835NZJ7</accession>
<evidence type="ECO:0000313" key="1">
    <source>
        <dbReference type="EMBL" id="KAG0130532.1"/>
    </source>
</evidence>
<proteinExistence type="predicted"/>